<sequence length="309" mass="35351">MGQYGYLIPDRYVREVPNDVDMNTSSIFWGFSLCAAVFTSTKALQQSWRAWKRCHRVTTYVAFFWALQVQFLLQIIINRIGLLMVVPGRATRLKWIVFAIVLAVNISVFVIWMPARLQINDRWIYLNKIWDRCEKVIFAVVDGVLNGYFIYLVRSRLIENGLTKYIPLYRMNLFLIFVSLSLDIALVGLMSLPSSLVYLSFHPVCYLLKLQIEMKMAELITKIVRSSGARGTNDMYYHSSTNNGRTIETKSKARVKTPPPLTGTHGAMQGSHTTHVEVGGDNLGELLVLQLISLKSMILRTRIVGRVRH</sequence>
<reference evidence="2 3" key="1">
    <citation type="submission" date="2024-04" db="EMBL/GenBank/DDBJ databases">
        <title>Complete genome sequence of Fusarium acuminatum.</title>
        <authorList>
            <person name="Lan B."/>
        </authorList>
    </citation>
    <scope>NUCLEOTIDE SEQUENCE [LARGE SCALE GENOMIC DNA]</scope>
    <source>
        <strain evidence="2">1A</strain>
    </source>
</reference>
<feature type="transmembrane region" description="Helical" evidence="1">
    <location>
        <begin position="57"/>
        <end position="76"/>
    </location>
</feature>
<organism evidence="2 3">
    <name type="scientific">Fusarium acuminatum</name>
    <dbReference type="NCBI Taxonomy" id="5515"/>
    <lineage>
        <taxon>Eukaryota</taxon>
        <taxon>Fungi</taxon>
        <taxon>Dikarya</taxon>
        <taxon>Ascomycota</taxon>
        <taxon>Pezizomycotina</taxon>
        <taxon>Sordariomycetes</taxon>
        <taxon>Hypocreomycetidae</taxon>
        <taxon>Hypocreales</taxon>
        <taxon>Nectriaceae</taxon>
        <taxon>Fusarium</taxon>
        <taxon>Fusarium tricinctum species complex</taxon>
    </lineage>
</organism>
<evidence type="ECO:0000313" key="2">
    <source>
        <dbReference type="EMBL" id="WZH43017.1"/>
    </source>
</evidence>
<proteinExistence type="predicted"/>
<keyword evidence="3" id="KW-1185">Reference proteome</keyword>
<keyword evidence="1" id="KW-0812">Transmembrane</keyword>
<gene>
    <name evidence="2" type="ORF">QYS62_004019</name>
</gene>
<evidence type="ECO:0000313" key="3">
    <source>
        <dbReference type="Proteomes" id="UP001489902"/>
    </source>
</evidence>
<evidence type="ECO:0000256" key="1">
    <source>
        <dbReference type="SAM" id="Phobius"/>
    </source>
</evidence>
<dbReference type="Proteomes" id="UP001489902">
    <property type="component" value="Chromosome 2"/>
</dbReference>
<keyword evidence="1" id="KW-1133">Transmembrane helix</keyword>
<feature type="transmembrane region" description="Helical" evidence="1">
    <location>
        <begin position="27"/>
        <end position="45"/>
    </location>
</feature>
<keyword evidence="1" id="KW-0472">Membrane</keyword>
<evidence type="ECO:0008006" key="4">
    <source>
        <dbReference type="Google" id="ProtNLM"/>
    </source>
</evidence>
<dbReference type="PANTHER" id="PTHR35179">
    <property type="entry name" value="PROTEIN CBG02620"/>
    <property type="match status" value="1"/>
</dbReference>
<feature type="transmembrane region" description="Helical" evidence="1">
    <location>
        <begin position="136"/>
        <end position="153"/>
    </location>
</feature>
<feature type="transmembrane region" description="Helical" evidence="1">
    <location>
        <begin position="173"/>
        <end position="199"/>
    </location>
</feature>
<dbReference type="EMBL" id="CP151261">
    <property type="protein sequence ID" value="WZH43017.1"/>
    <property type="molecule type" value="Genomic_DNA"/>
</dbReference>
<name>A0ABZ2WQK6_9HYPO</name>
<protein>
    <recommendedName>
        <fullName evidence="4">Integral membrane protein</fullName>
    </recommendedName>
</protein>
<dbReference type="PANTHER" id="PTHR35179:SF1">
    <property type="entry name" value="INTEGRAL MEMBRANE PROTEIN"/>
    <property type="match status" value="1"/>
</dbReference>
<accession>A0ABZ2WQK6</accession>
<feature type="transmembrane region" description="Helical" evidence="1">
    <location>
        <begin position="96"/>
        <end position="115"/>
    </location>
</feature>